<evidence type="ECO:0008006" key="5">
    <source>
        <dbReference type="Google" id="ProtNLM"/>
    </source>
</evidence>
<feature type="coiled-coil region" evidence="1">
    <location>
        <begin position="231"/>
        <end position="258"/>
    </location>
</feature>
<evidence type="ECO:0000313" key="4">
    <source>
        <dbReference type="Proteomes" id="UP001162131"/>
    </source>
</evidence>
<feature type="region of interest" description="Disordered" evidence="2">
    <location>
        <begin position="104"/>
        <end position="132"/>
    </location>
</feature>
<feature type="region of interest" description="Disordered" evidence="2">
    <location>
        <begin position="297"/>
        <end position="318"/>
    </location>
</feature>
<proteinExistence type="predicted"/>
<dbReference type="EMBL" id="CAJZBQ010000015">
    <property type="protein sequence ID" value="CAG9316172.1"/>
    <property type="molecule type" value="Genomic_DNA"/>
</dbReference>
<gene>
    <name evidence="3" type="ORF">BSTOLATCC_MIC15611</name>
</gene>
<evidence type="ECO:0000313" key="3">
    <source>
        <dbReference type="EMBL" id="CAG9316172.1"/>
    </source>
</evidence>
<keyword evidence="4" id="KW-1185">Reference proteome</keyword>
<sequence length="573" mass="66719">MEQRIDLSDVIDFTISDQSPITSKNQKNSELFVLTIEIGNDKKEKLIIHSNDDPSTIAKKFAKKNCLNETVEKSLTKLIKSNKELIENRAISTSPDMIKLEELLSTPTKSPQNETDLKNIINKEHTPQIDKNSREIAKRLNNQDVYTRLYKRNKKTPLQSPSPETEQKTRPSSINHGEWLYANGIRKKEELKKSAEEIKTRDEDKISENPFKPKVNPASTLMVRRSFERTEDLLIDKAKDYEQKLKDLKEVLIKEELKECSFTPKIIETPRTKSRIVEKDYLYKDAEIRRARSSINSEKSITSLNSPRTTNKTTPSNSNEVFSRLYNTKFAFQTKMEHLRHNSDVLVDKSTGQDFFHPQILSKDREDLDIPIWEHLYSQKDKQASIIEKTNELNDEFWKATAMTPKSSENSNVIYEIFKEKQYEKLFNILDSDKDGLISGSNIYKDSLDPKTAQSLSAFFNDLEINKEILDFQKFIVKLEHFMKAMTVEEKSYILKRDSKIYQNNTERKSLVCSGSERIIRKNEKARPQDLYERLMSASKLKEDKIKKMKEMKINGEMSMCTFKPVFISKSTK</sequence>
<dbReference type="Gene3D" id="3.10.20.870">
    <property type="entry name" value="PFU (PLAA family ubiquitin binding), C-terminal domain"/>
    <property type="match status" value="1"/>
</dbReference>
<dbReference type="Proteomes" id="UP001162131">
    <property type="component" value="Unassembled WGS sequence"/>
</dbReference>
<dbReference type="SUPFAM" id="SSF47473">
    <property type="entry name" value="EF-hand"/>
    <property type="match status" value="1"/>
</dbReference>
<feature type="compositionally biased region" description="Polar residues" evidence="2">
    <location>
        <begin position="105"/>
        <end position="114"/>
    </location>
</feature>
<feature type="compositionally biased region" description="Polar residues" evidence="2">
    <location>
        <begin position="156"/>
        <end position="175"/>
    </location>
</feature>
<evidence type="ECO:0000256" key="1">
    <source>
        <dbReference type="SAM" id="Coils"/>
    </source>
</evidence>
<reference evidence="3" key="1">
    <citation type="submission" date="2021-09" db="EMBL/GenBank/DDBJ databases">
        <authorList>
            <consortium name="AG Swart"/>
            <person name="Singh M."/>
            <person name="Singh A."/>
            <person name="Seah K."/>
            <person name="Emmerich C."/>
        </authorList>
    </citation>
    <scope>NUCLEOTIDE SEQUENCE</scope>
    <source>
        <strain evidence="3">ATCC30299</strain>
    </source>
</reference>
<dbReference type="PANTHER" id="PTHR35381:SF1">
    <property type="entry name" value="EF-HAND DOMAIN-CONTAINING PROTEIN"/>
    <property type="match status" value="1"/>
</dbReference>
<keyword evidence="1" id="KW-0175">Coiled coil</keyword>
<organism evidence="3 4">
    <name type="scientific">Blepharisma stoltei</name>
    <dbReference type="NCBI Taxonomy" id="1481888"/>
    <lineage>
        <taxon>Eukaryota</taxon>
        <taxon>Sar</taxon>
        <taxon>Alveolata</taxon>
        <taxon>Ciliophora</taxon>
        <taxon>Postciliodesmatophora</taxon>
        <taxon>Heterotrichea</taxon>
        <taxon>Heterotrichida</taxon>
        <taxon>Blepharismidae</taxon>
        <taxon>Blepharisma</taxon>
    </lineage>
</organism>
<comment type="caution">
    <text evidence="3">The sequence shown here is derived from an EMBL/GenBank/DDBJ whole genome shotgun (WGS) entry which is preliminary data.</text>
</comment>
<dbReference type="PANTHER" id="PTHR35381">
    <property type="entry name" value="EF-HAND DOMAIN-CONTAINING PROTEIN"/>
    <property type="match status" value="1"/>
</dbReference>
<protein>
    <recommendedName>
        <fullName evidence="5">EF-hand domain-containing protein</fullName>
    </recommendedName>
</protein>
<dbReference type="AlphaFoldDB" id="A0AAU9INY8"/>
<feature type="region of interest" description="Disordered" evidence="2">
    <location>
        <begin position="149"/>
        <end position="177"/>
    </location>
</feature>
<accession>A0AAU9INY8</accession>
<name>A0AAU9INY8_9CILI</name>
<dbReference type="InterPro" id="IPR038122">
    <property type="entry name" value="PFU_sf"/>
</dbReference>
<dbReference type="InterPro" id="IPR011992">
    <property type="entry name" value="EF-hand-dom_pair"/>
</dbReference>
<feature type="compositionally biased region" description="Basic and acidic residues" evidence="2">
    <location>
        <begin position="115"/>
        <end position="132"/>
    </location>
</feature>
<evidence type="ECO:0000256" key="2">
    <source>
        <dbReference type="SAM" id="MobiDB-lite"/>
    </source>
</evidence>